<dbReference type="EMBL" id="RCNU01000002">
    <property type="protein sequence ID" value="RWQ98517.1"/>
    <property type="molecule type" value="Genomic_DNA"/>
</dbReference>
<gene>
    <name evidence="2" type="ORF">C8Q69DRAFT_459213</name>
</gene>
<evidence type="ECO:0000313" key="2">
    <source>
        <dbReference type="EMBL" id="RWQ98517.1"/>
    </source>
</evidence>
<reference evidence="2 3" key="1">
    <citation type="journal article" date="2018" name="Front. Microbiol.">
        <title>Genomic and genetic insights into a cosmopolitan fungus, Paecilomyces variotii (Eurotiales).</title>
        <authorList>
            <person name="Urquhart A.S."/>
            <person name="Mondo S.J."/>
            <person name="Makela M.R."/>
            <person name="Hane J.K."/>
            <person name="Wiebenga A."/>
            <person name="He G."/>
            <person name="Mihaltcheva S."/>
            <person name="Pangilinan J."/>
            <person name="Lipzen A."/>
            <person name="Barry K."/>
            <person name="de Vries R.P."/>
            <person name="Grigoriev I.V."/>
            <person name="Idnurm A."/>
        </authorList>
    </citation>
    <scope>NUCLEOTIDE SEQUENCE [LARGE SCALE GENOMIC DNA]</scope>
    <source>
        <strain evidence="2 3">CBS 101075</strain>
    </source>
</reference>
<keyword evidence="3" id="KW-1185">Reference proteome</keyword>
<feature type="compositionally biased region" description="Basic residues" evidence="1">
    <location>
        <begin position="14"/>
        <end position="23"/>
    </location>
</feature>
<evidence type="ECO:0000256" key="1">
    <source>
        <dbReference type="SAM" id="MobiDB-lite"/>
    </source>
</evidence>
<sequence length="467" mass="52104">MADKPRRILEKSKTVRRRYQRSNKRFQFTASQIERIEREEERERRAAKLREKEKKLREKKKKKAEREAKAREERKRLGLPDPNAPKVSSSQPLLVDFFGAKKSLQPAREEDRSQESGTEYSDSEEGAGSVNGDGGQDASEEKRIEGERADADRSNAGQDSEEGYCDLADEGDFSEAETVVLHNEENVNDNTVHVALRQSSRDQVASHLLQSLGDSFEDDTSRLLQDLLPDELDVDDYLAKEESAVNTQRYTAGTSKMTANEGSLSTPKMEHPSGNGHNENATSCGPPATNLEAAVDKHSEPTAADPPEMPIDIYQDPEDILAGISTQDLTDGDDDENDDFDDKENLHPNIVRGQRPQVRNTPRRPKPYSKLQASAEREPLSLLNRDSSAEVDDDDALRKSPSLKPRQKYTPRDMHKIAGMPSRSFSAPASHPSVQASLSRTYSITDDDDEFGDLDLSPEELEALGAL</sequence>
<feature type="compositionally biased region" description="Acidic residues" evidence="1">
    <location>
        <begin position="445"/>
        <end position="467"/>
    </location>
</feature>
<feature type="compositionally biased region" description="Polar residues" evidence="1">
    <location>
        <begin position="252"/>
        <end position="266"/>
    </location>
</feature>
<dbReference type="AlphaFoldDB" id="A0A443I377"/>
<feature type="compositionally biased region" description="Basic and acidic residues" evidence="1">
    <location>
        <begin position="1"/>
        <end position="13"/>
    </location>
</feature>
<comment type="caution">
    <text evidence="2">The sequence shown here is derived from an EMBL/GenBank/DDBJ whole genome shotgun (WGS) entry which is preliminary data.</text>
</comment>
<name>A0A443I377_BYSSP</name>
<feature type="region of interest" description="Disordered" evidence="1">
    <location>
        <begin position="37"/>
        <end position="171"/>
    </location>
</feature>
<feature type="region of interest" description="Disordered" evidence="1">
    <location>
        <begin position="1"/>
        <end position="23"/>
    </location>
</feature>
<dbReference type="RefSeq" id="XP_028488162.1">
    <property type="nucleotide sequence ID" value="XM_028630058.1"/>
</dbReference>
<organism evidence="2 3">
    <name type="scientific">Byssochlamys spectabilis</name>
    <name type="common">Paecilomyces variotii</name>
    <dbReference type="NCBI Taxonomy" id="264951"/>
    <lineage>
        <taxon>Eukaryota</taxon>
        <taxon>Fungi</taxon>
        <taxon>Dikarya</taxon>
        <taxon>Ascomycota</taxon>
        <taxon>Pezizomycotina</taxon>
        <taxon>Eurotiomycetes</taxon>
        <taxon>Eurotiomycetidae</taxon>
        <taxon>Eurotiales</taxon>
        <taxon>Thermoascaceae</taxon>
        <taxon>Paecilomyces</taxon>
    </lineage>
</organism>
<feature type="compositionally biased region" description="Acidic residues" evidence="1">
    <location>
        <begin position="159"/>
        <end position="171"/>
    </location>
</feature>
<dbReference type="VEuPathDB" id="FungiDB:C8Q69DRAFT_459213"/>
<feature type="region of interest" description="Disordered" evidence="1">
    <location>
        <begin position="252"/>
        <end position="467"/>
    </location>
</feature>
<accession>A0A443I377</accession>
<dbReference type="Proteomes" id="UP000283841">
    <property type="component" value="Unassembled WGS sequence"/>
</dbReference>
<feature type="compositionally biased region" description="Basic and acidic residues" evidence="1">
    <location>
        <begin position="37"/>
        <end position="56"/>
    </location>
</feature>
<dbReference type="STRING" id="264951.A0A443I377"/>
<dbReference type="GeneID" id="39599335"/>
<feature type="compositionally biased region" description="Basic and acidic residues" evidence="1">
    <location>
        <begin position="64"/>
        <end position="78"/>
    </location>
</feature>
<feature type="compositionally biased region" description="Acidic residues" evidence="1">
    <location>
        <begin position="330"/>
        <end position="342"/>
    </location>
</feature>
<feature type="compositionally biased region" description="Basic and acidic residues" evidence="1">
    <location>
        <begin position="139"/>
        <end position="153"/>
    </location>
</feature>
<protein>
    <submittedName>
        <fullName evidence="2">Uncharacterized protein</fullName>
    </submittedName>
</protein>
<evidence type="ECO:0000313" key="3">
    <source>
        <dbReference type="Proteomes" id="UP000283841"/>
    </source>
</evidence>
<feature type="compositionally biased region" description="Polar residues" evidence="1">
    <location>
        <begin position="423"/>
        <end position="444"/>
    </location>
</feature>
<proteinExistence type="predicted"/>